<dbReference type="OrthoDB" id="8839121at2"/>
<proteinExistence type="predicted"/>
<name>A0A370FIW3_9BURK</name>
<organism evidence="1 2">
    <name type="scientific">Pseudacidovorax intermedius</name>
    <dbReference type="NCBI Taxonomy" id="433924"/>
    <lineage>
        <taxon>Bacteria</taxon>
        <taxon>Pseudomonadati</taxon>
        <taxon>Pseudomonadota</taxon>
        <taxon>Betaproteobacteria</taxon>
        <taxon>Burkholderiales</taxon>
        <taxon>Comamonadaceae</taxon>
        <taxon>Pseudacidovorax</taxon>
    </lineage>
</organism>
<evidence type="ECO:0000313" key="1">
    <source>
        <dbReference type="EMBL" id="RDI24157.1"/>
    </source>
</evidence>
<comment type="caution">
    <text evidence="1">The sequence shown here is derived from an EMBL/GenBank/DDBJ whole genome shotgun (WGS) entry which is preliminary data.</text>
</comment>
<accession>A0A370FIW3</accession>
<dbReference type="AlphaFoldDB" id="A0A370FIW3"/>
<gene>
    <name evidence="1" type="ORF">DFR41_10572</name>
</gene>
<reference evidence="1 2" key="1">
    <citation type="submission" date="2018-07" db="EMBL/GenBank/DDBJ databases">
        <title>Genomic Encyclopedia of Type Strains, Phase IV (KMG-IV): sequencing the most valuable type-strain genomes for metagenomic binning, comparative biology and taxonomic classification.</title>
        <authorList>
            <person name="Goeker M."/>
        </authorList>
    </citation>
    <scope>NUCLEOTIDE SEQUENCE [LARGE SCALE GENOMIC DNA]</scope>
    <source>
        <strain evidence="1 2">DSM 21352</strain>
    </source>
</reference>
<evidence type="ECO:0008006" key="3">
    <source>
        <dbReference type="Google" id="ProtNLM"/>
    </source>
</evidence>
<protein>
    <recommendedName>
        <fullName evidence="3">RidA family protein</fullName>
    </recommendedName>
</protein>
<evidence type="ECO:0000313" key="2">
    <source>
        <dbReference type="Proteomes" id="UP000255265"/>
    </source>
</evidence>
<dbReference type="RefSeq" id="WP_114803185.1">
    <property type="nucleotide sequence ID" value="NZ_QQAV01000005.1"/>
</dbReference>
<dbReference type="Proteomes" id="UP000255265">
    <property type="component" value="Unassembled WGS sequence"/>
</dbReference>
<dbReference type="EMBL" id="QQAV01000005">
    <property type="protein sequence ID" value="RDI24157.1"/>
    <property type="molecule type" value="Genomic_DNA"/>
</dbReference>
<sequence>MTMPSTISVPQGGFRYLPGGFQYSAAVVAEPGFVIERAVFDAALPLEEGFARIEAHLRALGRPMAALCACELRSPAPLTEADFVSFNRRYVQPLEQWGIYLDGANPVARCNLVPADRPPKTVVFHAFSYTRPTAVAQQRPDFVTSGAAECPDRPGYRDAIVRLGETSPDALCEKLAFALGDLESRFAPLGVGWADVKELNLYSVHDLHRPLLQGLSSRAGADCAVTCHAVRPPVVDLEIELDARRHGSALLLPRTPG</sequence>
<keyword evidence="2" id="KW-1185">Reference proteome</keyword>